<keyword evidence="3" id="KW-1003">Cell membrane</keyword>
<dbReference type="SUPFAM" id="SSF81321">
    <property type="entry name" value="Family A G protein-coupled receptor-like"/>
    <property type="match status" value="1"/>
</dbReference>
<evidence type="ECO:0000256" key="6">
    <source>
        <dbReference type="ARBA" id="ARBA00023040"/>
    </source>
</evidence>
<dbReference type="PANTHER" id="PTHR24228">
    <property type="entry name" value="B2 BRADYKININ RECEPTOR/ANGIOTENSIN II RECEPTOR"/>
    <property type="match status" value="1"/>
</dbReference>
<dbReference type="PRINTS" id="PR00237">
    <property type="entry name" value="GPCRRHODOPSN"/>
</dbReference>
<dbReference type="EMBL" id="AJWK01030720">
    <property type="status" value="NOT_ANNOTATED_CDS"/>
    <property type="molecule type" value="Genomic_DNA"/>
</dbReference>
<keyword evidence="4 10" id="KW-0812">Transmembrane</keyword>
<comment type="subcellular location">
    <subcellularLocation>
        <location evidence="1">Cell membrane</location>
        <topology evidence="1">Multi-pass membrane protein</topology>
    </subcellularLocation>
</comment>
<dbReference type="InterPro" id="IPR017452">
    <property type="entry name" value="GPCR_Rhodpsn_7TM"/>
</dbReference>
<keyword evidence="8" id="KW-0675">Receptor</keyword>
<dbReference type="GO" id="GO:0004930">
    <property type="term" value="F:G protein-coupled receptor activity"/>
    <property type="evidence" value="ECO:0007669"/>
    <property type="project" value="UniProtKB-KW"/>
</dbReference>
<evidence type="ECO:0000256" key="5">
    <source>
        <dbReference type="ARBA" id="ARBA00022989"/>
    </source>
</evidence>
<evidence type="ECO:0000256" key="7">
    <source>
        <dbReference type="ARBA" id="ARBA00023136"/>
    </source>
</evidence>
<dbReference type="EnsemblMetazoa" id="LLOJ008997-RA">
    <property type="protein sequence ID" value="LLOJ008997-PA"/>
    <property type="gene ID" value="LLOJ008997"/>
</dbReference>
<evidence type="ECO:0000313" key="12">
    <source>
        <dbReference type="EnsemblMetazoa" id="LLOJ008997-PA"/>
    </source>
</evidence>
<keyword evidence="5 10" id="KW-1133">Transmembrane helix</keyword>
<keyword evidence="6" id="KW-0297">G-protein coupled receptor</keyword>
<dbReference type="PANTHER" id="PTHR24228:SF75">
    <property type="entry name" value="G-PROTEIN COUPLED RECEPTORS FAMILY 1 PROFILE DOMAIN-CONTAINING PROTEIN"/>
    <property type="match status" value="1"/>
</dbReference>
<evidence type="ECO:0000313" key="13">
    <source>
        <dbReference type="Proteomes" id="UP000092461"/>
    </source>
</evidence>
<evidence type="ECO:0000256" key="1">
    <source>
        <dbReference type="ARBA" id="ARBA00004651"/>
    </source>
</evidence>
<proteinExistence type="inferred from homology"/>
<organism evidence="12 13">
    <name type="scientific">Lutzomyia longipalpis</name>
    <name type="common">Sand fly</name>
    <dbReference type="NCBI Taxonomy" id="7200"/>
    <lineage>
        <taxon>Eukaryota</taxon>
        <taxon>Metazoa</taxon>
        <taxon>Ecdysozoa</taxon>
        <taxon>Arthropoda</taxon>
        <taxon>Hexapoda</taxon>
        <taxon>Insecta</taxon>
        <taxon>Pterygota</taxon>
        <taxon>Neoptera</taxon>
        <taxon>Endopterygota</taxon>
        <taxon>Diptera</taxon>
        <taxon>Nematocera</taxon>
        <taxon>Psychodoidea</taxon>
        <taxon>Psychodidae</taxon>
        <taxon>Lutzomyia</taxon>
        <taxon>Lutzomyia</taxon>
    </lineage>
</organism>
<dbReference type="GO" id="GO:0005886">
    <property type="term" value="C:plasma membrane"/>
    <property type="evidence" value="ECO:0007669"/>
    <property type="project" value="UniProtKB-SubCell"/>
</dbReference>
<evidence type="ECO:0000256" key="9">
    <source>
        <dbReference type="ARBA" id="ARBA00023224"/>
    </source>
</evidence>
<feature type="transmembrane region" description="Helical" evidence="10">
    <location>
        <begin position="86"/>
        <end position="111"/>
    </location>
</feature>
<evidence type="ECO:0000259" key="11">
    <source>
        <dbReference type="PROSITE" id="PS50262"/>
    </source>
</evidence>
<name>A0A1B0GKM6_LUTLO</name>
<feature type="transmembrane region" description="Helical" evidence="10">
    <location>
        <begin position="198"/>
        <end position="219"/>
    </location>
</feature>
<feature type="transmembrane region" description="Helical" evidence="10">
    <location>
        <begin position="162"/>
        <end position="186"/>
    </location>
</feature>
<dbReference type="VEuPathDB" id="VectorBase:LLOJ008997"/>
<comment type="similarity">
    <text evidence="2">Belongs to the G-protein coupled receptor 1 family.</text>
</comment>
<dbReference type="Pfam" id="PF00001">
    <property type="entry name" value="7tm_1"/>
    <property type="match status" value="1"/>
</dbReference>
<dbReference type="CDD" id="cd00637">
    <property type="entry name" value="7tm_classA_rhodopsin-like"/>
    <property type="match status" value="1"/>
</dbReference>
<keyword evidence="9" id="KW-0807">Transducer</keyword>
<dbReference type="Gene3D" id="1.20.1070.10">
    <property type="entry name" value="Rhodopsin 7-helix transmembrane proteins"/>
    <property type="match status" value="1"/>
</dbReference>
<dbReference type="InterPro" id="IPR000276">
    <property type="entry name" value="GPCR_Rhodpsn"/>
</dbReference>
<evidence type="ECO:0000256" key="2">
    <source>
        <dbReference type="ARBA" id="ARBA00010663"/>
    </source>
</evidence>
<feature type="transmembrane region" description="Helical" evidence="10">
    <location>
        <begin position="51"/>
        <end position="74"/>
    </location>
</feature>
<keyword evidence="7 10" id="KW-0472">Membrane</keyword>
<feature type="transmembrane region" description="Helical" evidence="10">
    <location>
        <begin position="123"/>
        <end position="142"/>
    </location>
</feature>
<dbReference type="VEuPathDB" id="VectorBase:LLONM1_006980"/>
<evidence type="ECO:0000256" key="10">
    <source>
        <dbReference type="SAM" id="Phobius"/>
    </source>
</evidence>
<evidence type="ECO:0000256" key="3">
    <source>
        <dbReference type="ARBA" id="ARBA00022475"/>
    </source>
</evidence>
<evidence type="ECO:0000256" key="8">
    <source>
        <dbReference type="ARBA" id="ARBA00023170"/>
    </source>
</evidence>
<dbReference type="PROSITE" id="PS50262">
    <property type="entry name" value="G_PROTEIN_RECEP_F1_2"/>
    <property type="match status" value="1"/>
</dbReference>
<sequence length="381" mass="42612">MNFTDALTTPNGEESFIITSLALVSKHTTRAPSTEVSPVTLSPEWSRLARLLLLSCLSVVGSLGNVFLISSIMIEDHLKKAGNAFIVSVALADLLVTSFLIPSSAILLLAGIDDSLAVCKFQWFLAACTFLVSVLSLFATAVENYMRLCTTQDGSSWFNKTTTTVILLLIWIVGGTSSGLQFVFSLSFDYCTRKSTGIVPYQIAIVALLILLPIVLTFYTHVRIILQVRRSTGAPNYKPSLAYTWDLALARTNFYSFLVFIVFWLPFGVVFTYATTKIIPNSRILYNTAWFGLSKSCVHNVVYCLTNRHFRSAYVSLFHYCCCKTNVSTVRRTRAEGARPTADVRVHIIPGYNMYSYTSPQRSGNGNYHWYWGKQRHVQEL</sequence>
<evidence type="ECO:0000256" key="4">
    <source>
        <dbReference type="ARBA" id="ARBA00022692"/>
    </source>
</evidence>
<protein>
    <recommendedName>
        <fullName evidence="11">G-protein coupled receptors family 1 profile domain-containing protein</fullName>
    </recommendedName>
</protein>
<feature type="domain" description="G-protein coupled receptors family 1 profile" evidence="11">
    <location>
        <begin position="64"/>
        <end position="303"/>
    </location>
</feature>
<dbReference type="Proteomes" id="UP000092461">
    <property type="component" value="Unassembled WGS sequence"/>
</dbReference>
<feature type="transmembrane region" description="Helical" evidence="10">
    <location>
        <begin position="254"/>
        <end position="274"/>
    </location>
</feature>
<keyword evidence="13" id="KW-1185">Reference proteome</keyword>
<accession>A0A1B0GKM6</accession>
<reference evidence="12" key="1">
    <citation type="submission" date="2020-05" db="UniProtKB">
        <authorList>
            <consortium name="EnsemblMetazoa"/>
        </authorList>
    </citation>
    <scope>IDENTIFICATION</scope>
    <source>
        <strain evidence="12">Jacobina</strain>
    </source>
</reference>
<dbReference type="AlphaFoldDB" id="A0A1B0GKM6"/>